<dbReference type="EMBL" id="JAULUE010002062">
    <property type="protein sequence ID" value="KAK5882846.1"/>
    <property type="molecule type" value="Genomic_DNA"/>
</dbReference>
<organism evidence="1 2">
    <name type="scientific">Champsocephalus esox</name>
    <name type="common">pike icefish</name>
    <dbReference type="NCBI Taxonomy" id="159716"/>
    <lineage>
        <taxon>Eukaryota</taxon>
        <taxon>Metazoa</taxon>
        <taxon>Chordata</taxon>
        <taxon>Craniata</taxon>
        <taxon>Vertebrata</taxon>
        <taxon>Euteleostomi</taxon>
        <taxon>Actinopterygii</taxon>
        <taxon>Neopterygii</taxon>
        <taxon>Teleostei</taxon>
        <taxon>Neoteleostei</taxon>
        <taxon>Acanthomorphata</taxon>
        <taxon>Eupercaria</taxon>
        <taxon>Perciformes</taxon>
        <taxon>Notothenioidei</taxon>
        <taxon>Channichthyidae</taxon>
        <taxon>Champsocephalus</taxon>
    </lineage>
</organism>
<sequence length="94" mass="9802">MIMSISDVALSVFDVSCVPGVVLLQTLDLDPVFDGNVSELLQLSPDVSAHLGLTLIVGCFHSLDIKVPLCLPCPPPSSPCPPSILTLSPHPSSP</sequence>
<dbReference type="AlphaFoldDB" id="A0AAN8GKZ9"/>
<reference evidence="1 2" key="1">
    <citation type="journal article" date="2023" name="Mol. Biol. Evol.">
        <title>Genomics of Secondarily Temperate Adaptation in the Only Non-Antarctic Icefish.</title>
        <authorList>
            <person name="Rivera-Colon A.G."/>
            <person name="Rayamajhi N."/>
            <person name="Minhas B.F."/>
            <person name="Madrigal G."/>
            <person name="Bilyk K.T."/>
            <person name="Yoon V."/>
            <person name="Hune M."/>
            <person name="Gregory S."/>
            <person name="Cheng C.H.C."/>
            <person name="Catchen J.M."/>
        </authorList>
    </citation>
    <scope>NUCLEOTIDE SEQUENCE [LARGE SCALE GENOMIC DNA]</scope>
    <source>
        <strain evidence="1">JC2023a</strain>
    </source>
</reference>
<keyword evidence="2" id="KW-1185">Reference proteome</keyword>
<proteinExistence type="predicted"/>
<name>A0AAN8GKZ9_9TELE</name>
<protein>
    <submittedName>
        <fullName evidence="1">Uncharacterized protein</fullName>
    </submittedName>
</protein>
<accession>A0AAN8GKZ9</accession>
<comment type="caution">
    <text evidence="1">The sequence shown here is derived from an EMBL/GenBank/DDBJ whole genome shotgun (WGS) entry which is preliminary data.</text>
</comment>
<evidence type="ECO:0000313" key="2">
    <source>
        <dbReference type="Proteomes" id="UP001335648"/>
    </source>
</evidence>
<dbReference type="Proteomes" id="UP001335648">
    <property type="component" value="Unassembled WGS sequence"/>
</dbReference>
<evidence type="ECO:0000313" key="1">
    <source>
        <dbReference type="EMBL" id="KAK5882846.1"/>
    </source>
</evidence>
<gene>
    <name evidence="1" type="ORF">CesoFtcFv8_021390</name>
</gene>